<proteinExistence type="predicted"/>
<keyword evidence="2" id="KW-1003">Cell membrane</keyword>
<feature type="transmembrane region" description="Helical" evidence="6">
    <location>
        <begin position="112"/>
        <end position="138"/>
    </location>
</feature>
<evidence type="ECO:0000256" key="1">
    <source>
        <dbReference type="ARBA" id="ARBA00004651"/>
    </source>
</evidence>
<feature type="transmembrane region" description="Helical" evidence="6">
    <location>
        <begin position="479"/>
        <end position="504"/>
    </location>
</feature>
<dbReference type="PIRSF" id="PIRSF038958">
    <property type="entry name" value="PG_synth_SpoVB"/>
    <property type="match status" value="1"/>
</dbReference>
<feature type="transmembrane region" description="Helical" evidence="6">
    <location>
        <begin position="28"/>
        <end position="49"/>
    </location>
</feature>
<accession>A0A6C0QL26</accession>
<dbReference type="InterPro" id="IPR002797">
    <property type="entry name" value="Polysacc_synth"/>
</dbReference>
<dbReference type="InterPro" id="IPR050833">
    <property type="entry name" value="Poly_Biosynth_Transport"/>
</dbReference>
<dbReference type="PANTHER" id="PTHR30250:SF21">
    <property type="entry name" value="LIPID II FLIPPASE MURJ"/>
    <property type="match status" value="1"/>
</dbReference>
<keyword evidence="3 6" id="KW-0812">Transmembrane</keyword>
<dbReference type="CDD" id="cd13124">
    <property type="entry name" value="MATE_SpoVB_like"/>
    <property type="match status" value="1"/>
</dbReference>
<evidence type="ECO:0000256" key="3">
    <source>
        <dbReference type="ARBA" id="ARBA00022692"/>
    </source>
</evidence>
<reference evidence="7 8" key="1">
    <citation type="journal article" date="2020" name="Int. J. Med. Microbiol.">
        <title>Discovery of Paenibacillus larvae ERIC V: Phenotypic and genomic comparison to genotypes ERIC I-IV reveal different inventories of virulence factors which correlate with epidemiological prevalences of American Foulbrood.</title>
        <authorList>
            <person name="Beims H."/>
            <person name="Bunk B."/>
            <person name="Erler S."/>
            <person name="Mohr K.I."/>
            <person name="Sproer C."/>
            <person name="Pradella S."/>
            <person name="Gunther G."/>
            <person name="Rohde M."/>
            <person name="von der Ohe W."/>
            <person name="Steinert M."/>
        </authorList>
    </citation>
    <scope>NUCLEOTIDE SEQUENCE [LARGE SCALE GENOMIC DNA]</scope>
    <source>
        <strain evidence="7">Eric_V</strain>
    </source>
</reference>
<feature type="transmembrane region" description="Helical" evidence="6">
    <location>
        <begin position="382"/>
        <end position="400"/>
    </location>
</feature>
<feature type="transmembrane region" description="Helical" evidence="6">
    <location>
        <begin position="205"/>
        <end position="229"/>
    </location>
</feature>
<feature type="transmembrane region" description="Helical" evidence="6">
    <location>
        <begin position="260"/>
        <end position="280"/>
    </location>
</feature>
<gene>
    <name evidence="7" type="primary">yabM</name>
    <name evidence="7" type="ORF">ERICV_00207</name>
</gene>
<evidence type="ECO:0000256" key="5">
    <source>
        <dbReference type="ARBA" id="ARBA00023136"/>
    </source>
</evidence>
<feature type="transmembrane region" description="Helical" evidence="6">
    <location>
        <begin position="510"/>
        <end position="531"/>
    </location>
</feature>
<evidence type="ECO:0000256" key="4">
    <source>
        <dbReference type="ARBA" id="ARBA00022989"/>
    </source>
</evidence>
<evidence type="ECO:0000256" key="6">
    <source>
        <dbReference type="SAM" id="Phobius"/>
    </source>
</evidence>
<comment type="subcellular location">
    <subcellularLocation>
        <location evidence="1">Cell membrane</location>
        <topology evidence="1">Multi-pass membrane protein</topology>
    </subcellularLocation>
</comment>
<dbReference type="Pfam" id="PF01943">
    <property type="entry name" value="Polysacc_synt"/>
    <property type="match status" value="1"/>
</dbReference>
<dbReference type="InterPro" id="IPR024923">
    <property type="entry name" value="PG_synth_SpoVB"/>
</dbReference>
<dbReference type="PANTHER" id="PTHR30250">
    <property type="entry name" value="PST FAMILY PREDICTED COLANIC ACID TRANSPORTER"/>
    <property type="match status" value="1"/>
</dbReference>
<dbReference type="GO" id="GO:0005886">
    <property type="term" value="C:plasma membrane"/>
    <property type="evidence" value="ECO:0007669"/>
    <property type="project" value="UniProtKB-SubCell"/>
</dbReference>
<name>A0A6C0QL26_9BACL</name>
<evidence type="ECO:0000256" key="2">
    <source>
        <dbReference type="ARBA" id="ARBA00022475"/>
    </source>
</evidence>
<evidence type="ECO:0000313" key="8">
    <source>
        <dbReference type="Proteomes" id="UP000464330"/>
    </source>
</evidence>
<feature type="transmembrane region" description="Helical" evidence="6">
    <location>
        <begin position="144"/>
        <end position="161"/>
    </location>
</feature>
<protein>
    <submittedName>
        <fullName evidence="7">Putative membrane protein YabM</fullName>
    </submittedName>
</protein>
<dbReference type="Proteomes" id="UP000464330">
    <property type="component" value="Chromosome"/>
</dbReference>
<sequence length="567" mass="60587">MMRRLPGAKIEMRGTKVKEQKNTGRVSWLRGAAVLGIAAVMSKLLGTMQKIPLQNLAGDGVFGIYNAVYPLYILILFLATAGFPATVSKFVSEKAALGDHYGALRVAKVSGILLMVTGLFFFGILYTCAADIAALIGVPAASNAIRSISFALLLVPSLSVMRGYFQGYQNMVPTAVSQVIEQVVRVITLVALLLYFLHAGFSDEWIAAGATFGSVTGAVGGLVAVCWFWRGQKKIFSTEWNRKGNLESNRESIWKLIKQITAYAIPICLGAIVMPILNLVDTFTIPRVLQLEGASISEAVRVFGLYNRGLPLVQAVVMIASAMTAVLVPAIAEARVRGRVDQVQSRTEFSVRLTWIIGLAASVGLAALSVPINIMLFRNSEASLTMAILAFTAVFSMMNVVTSSLLQGAGALYAPALHLLAATLIKVAGNLWLMPRYGINGAAAAAVLAYAAAAGLNIVQLKRCTGAAFALRDFAARPIAAVAAMTASLPLWVYGSIALCTLLPMKERVIYTVAALVGVLGGTAVYALALFRFRVLTRSDLHSVPALEKKLAPILAKLNLLPEERRP</sequence>
<feature type="transmembrane region" description="Helical" evidence="6">
    <location>
        <begin position="182"/>
        <end position="199"/>
    </location>
</feature>
<dbReference type="EMBL" id="CP019717">
    <property type="protein sequence ID" value="QHZ49434.1"/>
    <property type="molecule type" value="Genomic_DNA"/>
</dbReference>
<organism evidence="7 8">
    <name type="scientific">Paenibacillus larvae subsp. larvae</name>
    <dbReference type="NCBI Taxonomy" id="147375"/>
    <lineage>
        <taxon>Bacteria</taxon>
        <taxon>Bacillati</taxon>
        <taxon>Bacillota</taxon>
        <taxon>Bacilli</taxon>
        <taxon>Bacillales</taxon>
        <taxon>Paenibacillaceae</taxon>
        <taxon>Paenibacillus</taxon>
    </lineage>
</organism>
<feature type="transmembrane region" description="Helical" evidence="6">
    <location>
        <begin position="412"/>
        <end position="433"/>
    </location>
</feature>
<keyword evidence="5 6" id="KW-0472">Membrane</keyword>
<keyword evidence="4 6" id="KW-1133">Transmembrane helix</keyword>
<feature type="transmembrane region" description="Helical" evidence="6">
    <location>
        <begin position="439"/>
        <end position="459"/>
    </location>
</feature>
<feature type="transmembrane region" description="Helical" evidence="6">
    <location>
        <begin position="69"/>
        <end position="91"/>
    </location>
</feature>
<feature type="transmembrane region" description="Helical" evidence="6">
    <location>
        <begin position="312"/>
        <end position="332"/>
    </location>
</feature>
<dbReference type="AlphaFoldDB" id="A0A6C0QL26"/>
<feature type="transmembrane region" description="Helical" evidence="6">
    <location>
        <begin position="353"/>
        <end position="376"/>
    </location>
</feature>
<evidence type="ECO:0000313" key="7">
    <source>
        <dbReference type="EMBL" id="QHZ49434.1"/>
    </source>
</evidence>